<evidence type="ECO:0000256" key="4">
    <source>
        <dbReference type="ARBA" id="ARBA00022989"/>
    </source>
</evidence>
<reference evidence="9" key="1">
    <citation type="journal article" date="2020" name="Stud. Mycol.">
        <title>101 Dothideomycetes genomes: a test case for predicting lifestyles and emergence of pathogens.</title>
        <authorList>
            <person name="Haridas S."/>
            <person name="Albert R."/>
            <person name="Binder M."/>
            <person name="Bloem J."/>
            <person name="Labutti K."/>
            <person name="Salamov A."/>
            <person name="Andreopoulos B."/>
            <person name="Baker S."/>
            <person name="Barry K."/>
            <person name="Bills G."/>
            <person name="Bluhm B."/>
            <person name="Cannon C."/>
            <person name="Castanera R."/>
            <person name="Culley D."/>
            <person name="Daum C."/>
            <person name="Ezra D."/>
            <person name="Gonzalez J."/>
            <person name="Henrissat B."/>
            <person name="Kuo A."/>
            <person name="Liang C."/>
            <person name="Lipzen A."/>
            <person name="Lutzoni F."/>
            <person name="Magnuson J."/>
            <person name="Mondo S."/>
            <person name="Nolan M."/>
            <person name="Ohm R."/>
            <person name="Pangilinan J."/>
            <person name="Park H.-J."/>
            <person name="Ramirez L."/>
            <person name="Alfaro M."/>
            <person name="Sun H."/>
            <person name="Tritt A."/>
            <person name="Yoshinaga Y."/>
            <person name="Zwiers L.-H."/>
            <person name="Turgeon B."/>
            <person name="Goodwin S."/>
            <person name="Spatafora J."/>
            <person name="Crous P."/>
            <person name="Grigoriev I."/>
        </authorList>
    </citation>
    <scope>NUCLEOTIDE SEQUENCE</scope>
    <source>
        <strain evidence="9">CBS 279.74</strain>
    </source>
</reference>
<feature type="transmembrane region" description="Helical" evidence="7">
    <location>
        <begin position="25"/>
        <end position="45"/>
    </location>
</feature>
<dbReference type="PANTHER" id="PTHR10165">
    <property type="entry name" value="LIPID PHOSPHATE PHOSPHATASE"/>
    <property type="match status" value="1"/>
</dbReference>
<dbReference type="PANTHER" id="PTHR10165:SF158">
    <property type="entry name" value="PAP2 DOMAIN PROTEIN (AFU_ORTHOLOGUE AFUA_4G08970)"/>
    <property type="match status" value="1"/>
</dbReference>
<dbReference type="InterPro" id="IPR036938">
    <property type="entry name" value="PAP2/HPO_sf"/>
</dbReference>
<evidence type="ECO:0000256" key="2">
    <source>
        <dbReference type="ARBA" id="ARBA00008816"/>
    </source>
</evidence>
<dbReference type="Pfam" id="PF01569">
    <property type="entry name" value="PAP2"/>
    <property type="match status" value="1"/>
</dbReference>
<name>A0A6G1JTC8_9PLEO</name>
<feature type="domain" description="Phosphatidic acid phosphatase type 2/haloperoxidase" evidence="8">
    <location>
        <begin position="130"/>
        <end position="284"/>
    </location>
</feature>
<keyword evidence="4 7" id="KW-1133">Transmembrane helix</keyword>
<dbReference type="SMART" id="SM00014">
    <property type="entry name" value="acidPPc"/>
    <property type="match status" value="1"/>
</dbReference>
<keyword evidence="5 7" id="KW-0472">Membrane</keyword>
<feature type="region of interest" description="Disordered" evidence="6">
    <location>
        <begin position="401"/>
        <end position="509"/>
    </location>
</feature>
<evidence type="ECO:0000256" key="3">
    <source>
        <dbReference type="ARBA" id="ARBA00022692"/>
    </source>
</evidence>
<proteinExistence type="inferred from homology"/>
<evidence type="ECO:0000256" key="5">
    <source>
        <dbReference type="ARBA" id="ARBA00023136"/>
    </source>
</evidence>
<dbReference type="InterPro" id="IPR000326">
    <property type="entry name" value="PAP2/HPO"/>
</dbReference>
<keyword evidence="10" id="KW-1185">Reference proteome</keyword>
<dbReference type="Gene3D" id="1.20.144.10">
    <property type="entry name" value="Phosphatidic acid phosphatase type 2/haloperoxidase"/>
    <property type="match status" value="1"/>
</dbReference>
<dbReference type="GO" id="GO:0006644">
    <property type="term" value="P:phospholipid metabolic process"/>
    <property type="evidence" value="ECO:0007669"/>
    <property type="project" value="InterPro"/>
</dbReference>
<dbReference type="SUPFAM" id="SSF48317">
    <property type="entry name" value="Acid phosphatase/Vanadium-dependent haloperoxidase"/>
    <property type="match status" value="1"/>
</dbReference>
<gene>
    <name evidence="9" type="ORF">K504DRAFT_462938</name>
</gene>
<feature type="compositionally biased region" description="Polar residues" evidence="6">
    <location>
        <begin position="437"/>
        <end position="447"/>
    </location>
</feature>
<dbReference type="GO" id="GO:0008195">
    <property type="term" value="F:phosphatidate phosphatase activity"/>
    <property type="evidence" value="ECO:0007669"/>
    <property type="project" value="TreeGrafter"/>
</dbReference>
<accession>A0A6G1JTC8</accession>
<evidence type="ECO:0000259" key="8">
    <source>
        <dbReference type="SMART" id="SM00014"/>
    </source>
</evidence>
<organism evidence="9 10">
    <name type="scientific">Pleomassaria siparia CBS 279.74</name>
    <dbReference type="NCBI Taxonomy" id="1314801"/>
    <lineage>
        <taxon>Eukaryota</taxon>
        <taxon>Fungi</taxon>
        <taxon>Dikarya</taxon>
        <taxon>Ascomycota</taxon>
        <taxon>Pezizomycotina</taxon>
        <taxon>Dothideomycetes</taxon>
        <taxon>Pleosporomycetidae</taxon>
        <taxon>Pleosporales</taxon>
        <taxon>Pleomassariaceae</taxon>
        <taxon>Pleomassaria</taxon>
    </lineage>
</organism>
<evidence type="ECO:0000256" key="1">
    <source>
        <dbReference type="ARBA" id="ARBA00004141"/>
    </source>
</evidence>
<dbReference type="AlphaFoldDB" id="A0A6G1JTC8"/>
<sequence>MDQWTSSKLPERLPFSKKRLPKKVIFSYILDYVIIVVLIVTFFLIDKVEPFHQPFSLENYTLHYPYAVHERIPVLWLCVICVGAPAVIIAIYTLIIDGLFSHKTAMPTSRGMKRLTGRYRFKDRLWELNCGILGLGLSVCAAFTITGALKNAIGKPRPDLIARCEINEQSREDFTSDRFRHQLILATVAICTQKNDYILQDGFKSFPSGHSSSAFAGLFYLSLYLAAKMHVLDSKGEVWKSFIVMVPTLAAALVAGSRIMDARHHPFDVLSGSALGILVAWGSYRQYFPPVTETWQKGRAYPIRAWGRDPVGPPNPALRLEENVRPLQPMRVPTDEERGPSSGFSSDTVVTGTDVPPGTNVFRQQISQSQRRRGDGGVQYGVQHSDTVGSTISAKVHKYQNQMPGANPFNGDSMRSQRHRQDNYDYSSSEDDDNYELQQSYTLSAPQSGGVYNPVQGTYTNTGYHPPHGIVPSPTPPPPGLSRVDTDDTTREGPPAVPPHAVGTTPHQI</sequence>
<feature type="region of interest" description="Disordered" evidence="6">
    <location>
        <begin position="330"/>
        <end position="360"/>
    </location>
</feature>
<feature type="transmembrane region" description="Helical" evidence="7">
    <location>
        <begin position="128"/>
        <end position="149"/>
    </location>
</feature>
<dbReference type="OrthoDB" id="8907274at2759"/>
<protein>
    <submittedName>
        <fullName evidence="9">PAP2-domain-containing protein</fullName>
    </submittedName>
</protein>
<dbReference type="EMBL" id="MU005784">
    <property type="protein sequence ID" value="KAF2703869.1"/>
    <property type="molecule type" value="Genomic_DNA"/>
</dbReference>
<evidence type="ECO:0000256" key="7">
    <source>
        <dbReference type="SAM" id="Phobius"/>
    </source>
</evidence>
<feature type="compositionally biased region" description="Low complexity" evidence="6">
    <location>
        <begin position="345"/>
        <end position="360"/>
    </location>
</feature>
<evidence type="ECO:0000313" key="9">
    <source>
        <dbReference type="EMBL" id="KAF2703869.1"/>
    </source>
</evidence>
<comment type="subcellular location">
    <subcellularLocation>
        <location evidence="1">Membrane</location>
        <topology evidence="1">Multi-pass membrane protein</topology>
    </subcellularLocation>
</comment>
<dbReference type="InterPro" id="IPR043216">
    <property type="entry name" value="PAP-like"/>
</dbReference>
<feature type="transmembrane region" description="Helical" evidence="7">
    <location>
        <begin position="74"/>
        <end position="100"/>
    </location>
</feature>
<evidence type="ECO:0000256" key="6">
    <source>
        <dbReference type="SAM" id="MobiDB-lite"/>
    </source>
</evidence>
<evidence type="ECO:0000313" key="10">
    <source>
        <dbReference type="Proteomes" id="UP000799428"/>
    </source>
</evidence>
<keyword evidence="3 7" id="KW-0812">Transmembrane</keyword>
<dbReference type="GO" id="GO:0046839">
    <property type="term" value="P:phospholipid dephosphorylation"/>
    <property type="evidence" value="ECO:0007669"/>
    <property type="project" value="TreeGrafter"/>
</dbReference>
<comment type="similarity">
    <text evidence="2">Belongs to the PA-phosphatase related phosphoesterase family.</text>
</comment>
<dbReference type="GO" id="GO:0016020">
    <property type="term" value="C:membrane"/>
    <property type="evidence" value="ECO:0007669"/>
    <property type="project" value="UniProtKB-SubCell"/>
</dbReference>
<dbReference type="Proteomes" id="UP000799428">
    <property type="component" value="Unassembled WGS sequence"/>
</dbReference>
<dbReference type="CDD" id="cd03390">
    <property type="entry name" value="PAP2_containing_1_like"/>
    <property type="match status" value="1"/>
</dbReference>